<name>A0A218V2P4_9PASE</name>
<reference evidence="5 6" key="1">
    <citation type="submission" date="2017-05" db="EMBL/GenBank/DDBJ databases">
        <title>Genome of assembly of the Bengalese finch, Lonchura striata domestica.</title>
        <authorList>
            <person name="Colquitt B.M."/>
            <person name="Brainard M.S."/>
        </authorList>
    </citation>
    <scope>NUCLEOTIDE SEQUENCE [LARGE SCALE GENOMIC DNA]</scope>
    <source>
        <strain evidence="5">White83orange57</strain>
    </source>
</reference>
<dbReference type="AlphaFoldDB" id="A0A218V2P4"/>
<feature type="region of interest" description="Disordered" evidence="3">
    <location>
        <begin position="326"/>
        <end position="352"/>
    </location>
</feature>
<evidence type="ECO:0000256" key="3">
    <source>
        <dbReference type="SAM" id="MobiDB-lite"/>
    </source>
</evidence>
<keyword evidence="1 2" id="KW-0175">Coiled coil</keyword>
<evidence type="ECO:0000256" key="2">
    <source>
        <dbReference type="SAM" id="Coils"/>
    </source>
</evidence>
<feature type="coiled-coil region" evidence="2">
    <location>
        <begin position="1"/>
        <end position="77"/>
    </location>
</feature>
<evidence type="ECO:0000256" key="1">
    <source>
        <dbReference type="ARBA" id="ARBA00023054"/>
    </source>
</evidence>
<protein>
    <submittedName>
        <fullName evidence="5">Coiled-coil domain-containing protein 42A</fullName>
    </submittedName>
</protein>
<dbReference type="EMBL" id="MUZQ01000064">
    <property type="protein sequence ID" value="OWK60263.1"/>
    <property type="molecule type" value="Genomic_DNA"/>
</dbReference>
<organism evidence="5 6">
    <name type="scientific">Lonchura striata</name>
    <name type="common">white-rumped munia</name>
    <dbReference type="NCBI Taxonomy" id="40157"/>
    <lineage>
        <taxon>Eukaryota</taxon>
        <taxon>Metazoa</taxon>
        <taxon>Chordata</taxon>
        <taxon>Craniata</taxon>
        <taxon>Vertebrata</taxon>
        <taxon>Euteleostomi</taxon>
        <taxon>Archelosauria</taxon>
        <taxon>Archosauria</taxon>
        <taxon>Dinosauria</taxon>
        <taxon>Saurischia</taxon>
        <taxon>Theropoda</taxon>
        <taxon>Coelurosauria</taxon>
        <taxon>Aves</taxon>
        <taxon>Neognathae</taxon>
        <taxon>Neoaves</taxon>
        <taxon>Telluraves</taxon>
        <taxon>Australaves</taxon>
        <taxon>Passeriformes</taxon>
        <taxon>Passeroidea</taxon>
        <taxon>Estrildidae</taxon>
        <taxon>Estrildinae</taxon>
        <taxon>Lonchura</taxon>
    </lineage>
</organism>
<gene>
    <name evidence="5" type="primary">CCDC42_0</name>
    <name evidence="5" type="ORF">RLOC_00008841</name>
</gene>
<keyword evidence="6" id="KW-1185">Reference proteome</keyword>
<proteinExistence type="predicted"/>
<accession>A0A218V2P4</accession>
<dbReference type="GO" id="GO:0005856">
    <property type="term" value="C:cytoskeleton"/>
    <property type="evidence" value="ECO:0007669"/>
    <property type="project" value="UniProtKB-ARBA"/>
</dbReference>
<evidence type="ECO:0000259" key="4">
    <source>
        <dbReference type="Pfam" id="PF13863"/>
    </source>
</evidence>
<feature type="coiled-coil region" evidence="2">
    <location>
        <begin position="155"/>
        <end position="200"/>
    </location>
</feature>
<dbReference type="InterPro" id="IPR051147">
    <property type="entry name" value="CFAP_domain-containing"/>
</dbReference>
<evidence type="ECO:0000313" key="5">
    <source>
        <dbReference type="EMBL" id="OWK60263.1"/>
    </source>
</evidence>
<dbReference type="Proteomes" id="UP000197619">
    <property type="component" value="Unassembled WGS sequence"/>
</dbReference>
<dbReference type="Pfam" id="PF13863">
    <property type="entry name" value="DUF4200"/>
    <property type="match status" value="1"/>
</dbReference>
<comment type="caution">
    <text evidence="5">The sequence shown here is derived from an EMBL/GenBank/DDBJ whole genome shotgun (WGS) entry which is preliminary data.</text>
</comment>
<dbReference type="PANTHER" id="PTHR21683">
    <property type="entry name" value="COILED-COIL DOMAIN-CONTAINING PROTEIN 42 LIKE-2-LIKE-RELATED"/>
    <property type="match status" value="1"/>
</dbReference>
<sequence length="352" mass="38901">MQRLAQRRQQLARRQEQHRGAVLSFDSFLKAVAARRERALRRAGEERARAAAERAEAARLQRELERLRRHRERLARRLRSLRPFGDYLRDALATMGQVSVGSCGATLRVPKPLGGVIPPALRPQPLPTAQFQDVPAMLVHFGVLAGVRAALAREAEAGQEQLTQGRAQLQRYRQESSTQLLGTRNELARLHARLEAARRDVLQWESCWTHIQSTAIQKTLLLGQIKLAVLNLFQQTTAQLRIPMDRAQEDTKAQLDMVSTTLSRGSGAGDTQGHLHPWMAVASISHLHSCCSACGPWLTSVPLAHTHSTTGVSGCFRGRNSPWGHLPAPGDGERLQGPAWSHRTCGDGGNSL</sequence>
<dbReference type="PANTHER" id="PTHR21683:SF9">
    <property type="entry name" value="CILIA- AND FLAGELLA-ASSOCIATED PROTEIN 73"/>
    <property type="match status" value="1"/>
</dbReference>
<evidence type="ECO:0000313" key="6">
    <source>
        <dbReference type="Proteomes" id="UP000197619"/>
    </source>
</evidence>
<feature type="domain" description="DUF4200" evidence="4">
    <location>
        <begin position="1"/>
        <end position="91"/>
    </location>
</feature>
<dbReference type="InterPro" id="IPR025252">
    <property type="entry name" value="DUF4200"/>
</dbReference>